<keyword evidence="5 8" id="KW-0658">Purine biosynthesis</keyword>
<protein>
    <recommendedName>
        <fullName evidence="8">Bifunctional purine biosynthesis protein PurH</fullName>
    </recommendedName>
    <domain>
        <recommendedName>
            <fullName evidence="8">Phosphoribosylaminoimidazolecarboxamide formyltransferase</fullName>
            <ecNumber evidence="8">2.1.2.3</ecNumber>
        </recommendedName>
        <alternativeName>
            <fullName evidence="8">AICAR transformylase</fullName>
        </alternativeName>
    </domain>
    <domain>
        <recommendedName>
            <fullName evidence="8">IMP cyclohydrolase</fullName>
            <ecNumber evidence="8">3.5.4.10</ecNumber>
        </recommendedName>
        <alternativeName>
            <fullName evidence="8">ATIC</fullName>
        </alternativeName>
        <alternativeName>
            <fullName evidence="8">IMP synthase</fullName>
        </alternativeName>
        <alternativeName>
            <fullName evidence="8">Inosinicase</fullName>
        </alternativeName>
    </domain>
</protein>
<dbReference type="EC" id="3.5.4.10" evidence="8"/>
<evidence type="ECO:0000313" key="10">
    <source>
        <dbReference type="EMBL" id="UOQ54675.1"/>
    </source>
</evidence>
<evidence type="ECO:0000256" key="7">
    <source>
        <dbReference type="ARBA" id="ARBA00023268"/>
    </source>
</evidence>
<dbReference type="SUPFAM" id="SSF52335">
    <property type="entry name" value="Methylglyoxal synthase-like"/>
    <property type="match status" value="1"/>
</dbReference>
<evidence type="ECO:0000256" key="3">
    <source>
        <dbReference type="ARBA" id="ARBA00007667"/>
    </source>
</evidence>
<comment type="catalytic activity">
    <reaction evidence="8">
        <text>IMP + H2O = 5-formamido-1-(5-phospho-D-ribosyl)imidazole-4-carboxamide</text>
        <dbReference type="Rhea" id="RHEA:18445"/>
        <dbReference type="ChEBI" id="CHEBI:15377"/>
        <dbReference type="ChEBI" id="CHEBI:58053"/>
        <dbReference type="ChEBI" id="CHEBI:58467"/>
        <dbReference type="EC" id="3.5.4.10"/>
    </reaction>
</comment>
<organism evidence="10 11">
    <name type="scientific">Hymenobacter cellulosivorans</name>
    <dbReference type="NCBI Taxonomy" id="2932249"/>
    <lineage>
        <taxon>Bacteria</taxon>
        <taxon>Pseudomonadati</taxon>
        <taxon>Bacteroidota</taxon>
        <taxon>Cytophagia</taxon>
        <taxon>Cytophagales</taxon>
        <taxon>Hymenobacteraceae</taxon>
        <taxon>Hymenobacter</taxon>
    </lineage>
</organism>
<dbReference type="PANTHER" id="PTHR11692:SF0">
    <property type="entry name" value="BIFUNCTIONAL PURINE BIOSYNTHESIS PROTEIN ATIC"/>
    <property type="match status" value="1"/>
</dbReference>
<dbReference type="GO" id="GO:0003937">
    <property type="term" value="F:IMP cyclohydrolase activity"/>
    <property type="evidence" value="ECO:0007669"/>
    <property type="project" value="UniProtKB-EC"/>
</dbReference>
<comment type="pathway">
    <text evidence="2 8">Purine metabolism; IMP biosynthesis via de novo pathway; 5-formamido-1-(5-phospho-D-ribosyl)imidazole-4-carboxamide from 5-amino-1-(5-phospho-D-ribosyl)imidazole-4-carboxamide (10-formyl THF route): step 1/1.</text>
</comment>
<dbReference type="Gene3D" id="3.40.140.20">
    <property type="match status" value="2"/>
</dbReference>
<dbReference type="GO" id="GO:0004643">
    <property type="term" value="F:phosphoribosylaminoimidazolecarboxamide formyltransferase activity"/>
    <property type="evidence" value="ECO:0007669"/>
    <property type="project" value="UniProtKB-EC"/>
</dbReference>
<name>A0ABY4FDR9_9BACT</name>
<reference evidence="10 11" key="1">
    <citation type="submission" date="2022-04" db="EMBL/GenBank/DDBJ databases">
        <title>Hymenobacter sp. isolated from the air.</title>
        <authorList>
            <person name="Won M."/>
            <person name="Lee C.-M."/>
            <person name="Woen H.-Y."/>
            <person name="Kwon S.-W."/>
        </authorList>
    </citation>
    <scope>NUCLEOTIDE SEQUENCE [LARGE SCALE GENOMIC DNA]</scope>
    <source>
        <strain evidence="11">5116 S-27</strain>
    </source>
</reference>
<dbReference type="SMART" id="SM00798">
    <property type="entry name" value="AICARFT_IMPCHas"/>
    <property type="match status" value="1"/>
</dbReference>
<evidence type="ECO:0000256" key="5">
    <source>
        <dbReference type="ARBA" id="ARBA00022755"/>
    </source>
</evidence>
<dbReference type="Pfam" id="PF02142">
    <property type="entry name" value="MGS"/>
    <property type="match status" value="1"/>
</dbReference>
<keyword evidence="7 8" id="KW-0511">Multifunctional enzyme</keyword>
<evidence type="ECO:0000256" key="6">
    <source>
        <dbReference type="ARBA" id="ARBA00022801"/>
    </source>
</evidence>
<dbReference type="SUPFAM" id="SSF53927">
    <property type="entry name" value="Cytidine deaminase-like"/>
    <property type="match status" value="1"/>
</dbReference>
<dbReference type="PROSITE" id="PS51855">
    <property type="entry name" value="MGS"/>
    <property type="match status" value="1"/>
</dbReference>
<dbReference type="PIRSF" id="PIRSF000414">
    <property type="entry name" value="AICARFT_IMPCHas"/>
    <property type="match status" value="1"/>
</dbReference>
<gene>
    <name evidence="8 10" type="primary">purH</name>
    <name evidence="10" type="ORF">MUN80_07940</name>
</gene>
<evidence type="ECO:0000256" key="8">
    <source>
        <dbReference type="HAMAP-Rule" id="MF_00139"/>
    </source>
</evidence>
<sequence length="510" mass="55250">MSQPIRSALVSVYYKDRLEPLVALLKEHGVKLYSTGGTLKFIQELGAEVTAVESLTGFPEVFGGRVKTLHPKVFGGILHRRHEASDLEQAEQHDIPPIDLVIVDLYPFEETVASGADEADVIEKIDIGGISLLRAAAKNYRDVLVVSSRNQYEAVTELLREKNGATDLEDRRHYAAAAFEATSHYDTHIFNYLSQGTAIDGTALKVSQKPATSLRYGENPHQAGTFYGDLSALFDQLHGKQLSYNNLVDVDAAVLLMQEFQDGQPACAILKHTNACGVAQAETLHAAYLNALACDPVSAFGGVIIVNKPVDAATAEELNKLFFEVLIAPEFEAEALPILQSKKNRILLRQKPVEFPKKQVKTLLNGVIEQDFDRQTETAADFKVVTQSAPTAEETEALVFAAKVCKHTKSNTIVLARAGQLLASGVGQTSRVDALRQAIEKAKSFGFDLQGAVMASDAFFPFPDCVEIAGAAGIRAVVQPGGSIKDADSIAACDQLGMAMVMTGVRHFKH</sequence>
<accession>A0ABY4FDR9</accession>
<evidence type="ECO:0000256" key="4">
    <source>
        <dbReference type="ARBA" id="ARBA00022679"/>
    </source>
</evidence>
<dbReference type="NCBIfam" id="NF002049">
    <property type="entry name" value="PRK00881.1"/>
    <property type="match status" value="1"/>
</dbReference>
<dbReference type="HAMAP" id="MF_00139">
    <property type="entry name" value="PurH"/>
    <property type="match status" value="1"/>
</dbReference>
<dbReference type="EMBL" id="CP095049">
    <property type="protein sequence ID" value="UOQ54675.1"/>
    <property type="molecule type" value="Genomic_DNA"/>
</dbReference>
<dbReference type="SMART" id="SM00851">
    <property type="entry name" value="MGS"/>
    <property type="match status" value="1"/>
</dbReference>
<dbReference type="PANTHER" id="PTHR11692">
    <property type="entry name" value="BIFUNCTIONAL PURINE BIOSYNTHESIS PROTEIN PURH"/>
    <property type="match status" value="1"/>
</dbReference>
<comment type="catalytic activity">
    <reaction evidence="8">
        <text>(6R)-10-formyltetrahydrofolate + 5-amino-1-(5-phospho-beta-D-ribosyl)imidazole-4-carboxamide = 5-formamido-1-(5-phospho-D-ribosyl)imidazole-4-carboxamide + (6S)-5,6,7,8-tetrahydrofolate</text>
        <dbReference type="Rhea" id="RHEA:22192"/>
        <dbReference type="ChEBI" id="CHEBI:57453"/>
        <dbReference type="ChEBI" id="CHEBI:58467"/>
        <dbReference type="ChEBI" id="CHEBI:58475"/>
        <dbReference type="ChEBI" id="CHEBI:195366"/>
        <dbReference type="EC" id="2.1.2.3"/>
    </reaction>
</comment>
<dbReference type="CDD" id="cd01421">
    <property type="entry name" value="IMPCH"/>
    <property type="match status" value="1"/>
</dbReference>
<evidence type="ECO:0000256" key="2">
    <source>
        <dbReference type="ARBA" id="ARBA00004954"/>
    </source>
</evidence>
<evidence type="ECO:0000259" key="9">
    <source>
        <dbReference type="PROSITE" id="PS51855"/>
    </source>
</evidence>
<dbReference type="NCBIfam" id="TIGR00355">
    <property type="entry name" value="purH"/>
    <property type="match status" value="1"/>
</dbReference>
<comment type="similarity">
    <text evidence="3 8">Belongs to the PurH family.</text>
</comment>
<dbReference type="EC" id="2.1.2.3" evidence="8"/>
<dbReference type="Proteomes" id="UP000831785">
    <property type="component" value="Chromosome"/>
</dbReference>
<keyword evidence="11" id="KW-1185">Reference proteome</keyword>
<dbReference type="InterPro" id="IPR011607">
    <property type="entry name" value="MGS-like_dom"/>
</dbReference>
<feature type="domain" description="MGS-like" evidence="9">
    <location>
        <begin position="1"/>
        <end position="147"/>
    </location>
</feature>
<proteinExistence type="inferred from homology"/>
<dbReference type="InterPro" id="IPR002695">
    <property type="entry name" value="PurH-like"/>
</dbReference>
<dbReference type="Pfam" id="PF01808">
    <property type="entry name" value="AICARFT_IMPCHas"/>
    <property type="match status" value="1"/>
</dbReference>
<dbReference type="InterPro" id="IPR016193">
    <property type="entry name" value="Cytidine_deaminase-like"/>
</dbReference>
<keyword evidence="6 8" id="KW-0378">Hydrolase</keyword>
<comment type="domain">
    <text evidence="8">The IMP cyclohydrolase activity resides in the N-terminal region.</text>
</comment>
<evidence type="ECO:0000313" key="11">
    <source>
        <dbReference type="Proteomes" id="UP000831785"/>
    </source>
</evidence>
<dbReference type="Gene3D" id="3.40.50.1380">
    <property type="entry name" value="Methylglyoxal synthase-like domain"/>
    <property type="match status" value="1"/>
</dbReference>
<dbReference type="RefSeq" id="WP_244721987.1">
    <property type="nucleotide sequence ID" value="NZ_CP095049.1"/>
</dbReference>
<comment type="pathway">
    <text evidence="1 8">Purine metabolism; IMP biosynthesis via de novo pathway; IMP from 5-formamido-1-(5-phospho-D-ribosyl)imidazole-4-carboxamide: step 1/1.</text>
</comment>
<evidence type="ECO:0000256" key="1">
    <source>
        <dbReference type="ARBA" id="ARBA00004844"/>
    </source>
</evidence>
<keyword evidence="4 8" id="KW-0808">Transferase</keyword>
<dbReference type="InterPro" id="IPR024051">
    <property type="entry name" value="AICAR_Tfase_dup_dom_sf"/>
</dbReference>
<dbReference type="InterPro" id="IPR036914">
    <property type="entry name" value="MGS-like_dom_sf"/>
</dbReference>